<feature type="domain" description="Glycosyltransferase 2-like" evidence="2">
    <location>
        <begin position="7"/>
        <end position="135"/>
    </location>
</feature>
<proteinExistence type="predicted"/>
<keyword evidence="1" id="KW-0472">Membrane</keyword>
<feature type="transmembrane region" description="Helical" evidence="1">
    <location>
        <begin position="324"/>
        <end position="341"/>
    </location>
</feature>
<gene>
    <name evidence="3" type="ORF">HMPREF3213_03533</name>
</gene>
<feature type="transmembrane region" description="Helical" evidence="1">
    <location>
        <begin position="230"/>
        <end position="255"/>
    </location>
</feature>
<dbReference type="Proteomes" id="UP000070376">
    <property type="component" value="Unassembled WGS sequence"/>
</dbReference>
<keyword evidence="1" id="KW-0812">Transmembrane</keyword>
<protein>
    <submittedName>
        <fullName evidence="3">Glycosyltransferase, group 2 family protein</fullName>
    </submittedName>
</protein>
<dbReference type="InterPro" id="IPR001173">
    <property type="entry name" value="Glyco_trans_2-like"/>
</dbReference>
<sequence length="364" mass="40950">MIGNVAVVIPALNPEAQLVHYADRLLAKGAARIIVVDDGSSPACAPIFQMLSQKERCTVLHHPANRGKGRALKTAFAHILAHHGSLSGVVTADCDGQHSPEDVEKMAASLRQHPHSIILGARDFSLEHVPPKSRFGNRLTSFLFKALYGAEIGDTQTGLRGIPKQELGWLLTLKGERFEYEMNMLIYARKMNVKIREVPIRTIYFNRNEGTHYRPVKDSLKIFRKIISGLFYYAFPALIFLIADMLSFSLLYRYVLAGIPHVWKVLAATAASQVVAFAVFLMVKYRLLKWKRFLVRYLMACLLFILVSFLLIEAGSGLLQFDPVLAKTIASLFLALFFYQLQLHWGIFSGYPEYGQLAGERRHG</sequence>
<dbReference type="CDD" id="cd04179">
    <property type="entry name" value="DPM_DPG-synthase_like"/>
    <property type="match status" value="1"/>
</dbReference>
<feature type="transmembrane region" description="Helical" evidence="1">
    <location>
        <begin position="293"/>
        <end position="312"/>
    </location>
</feature>
<dbReference type="PANTHER" id="PTHR48090">
    <property type="entry name" value="UNDECAPRENYL-PHOSPHATE 4-DEOXY-4-FORMAMIDO-L-ARABINOSE TRANSFERASE-RELATED"/>
    <property type="match status" value="1"/>
</dbReference>
<dbReference type="InterPro" id="IPR050256">
    <property type="entry name" value="Glycosyltransferase_2"/>
</dbReference>
<accession>A0A133KBS5</accession>
<evidence type="ECO:0000259" key="2">
    <source>
        <dbReference type="Pfam" id="PF00535"/>
    </source>
</evidence>
<dbReference type="PANTHER" id="PTHR48090:SF7">
    <property type="entry name" value="RFBJ PROTEIN"/>
    <property type="match status" value="1"/>
</dbReference>
<evidence type="ECO:0000256" key="1">
    <source>
        <dbReference type="SAM" id="Phobius"/>
    </source>
</evidence>
<evidence type="ECO:0000313" key="3">
    <source>
        <dbReference type="EMBL" id="KWZ76979.1"/>
    </source>
</evidence>
<comment type="caution">
    <text evidence="3">The sequence shown here is derived from an EMBL/GenBank/DDBJ whole genome shotgun (WGS) entry which is preliminary data.</text>
</comment>
<dbReference type="InterPro" id="IPR029044">
    <property type="entry name" value="Nucleotide-diphossugar_trans"/>
</dbReference>
<dbReference type="Pfam" id="PF00535">
    <property type="entry name" value="Glycos_transf_2"/>
    <property type="match status" value="1"/>
</dbReference>
<dbReference type="AlphaFoldDB" id="A0A133KBS5"/>
<evidence type="ECO:0000313" key="4">
    <source>
        <dbReference type="Proteomes" id="UP000070376"/>
    </source>
</evidence>
<organism evidence="3 4">
    <name type="scientific">Heyndrickxia coagulans</name>
    <name type="common">Weizmannia coagulans</name>
    <dbReference type="NCBI Taxonomy" id="1398"/>
    <lineage>
        <taxon>Bacteria</taxon>
        <taxon>Bacillati</taxon>
        <taxon>Bacillota</taxon>
        <taxon>Bacilli</taxon>
        <taxon>Bacillales</taxon>
        <taxon>Bacillaceae</taxon>
        <taxon>Heyndrickxia</taxon>
    </lineage>
</organism>
<dbReference type="SUPFAM" id="SSF53448">
    <property type="entry name" value="Nucleotide-diphospho-sugar transferases"/>
    <property type="match status" value="1"/>
</dbReference>
<keyword evidence="1" id="KW-1133">Transmembrane helix</keyword>
<dbReference type="RefSeq" id="WP_017550979.1">
    <property type="nucleotide sequence ID" value="NZ_KQ955924.1"/>
</dbReference>
<reference evidence="4" key="1">
    <citation type="submission" date="2016-01" db="EMBL/GenBank/DDBJ databases">
        <authorList>
            <person name="Mitreva M."/>
            <person name="Pepin K.H."/>
            <person name="Mihindukulasuriya K.A."/>
            <person name="Fulton R."/>
            <person name="Fronick C."/>
            <person name="O'Laughlin M."/>
            <person name="Miner T."/>
            <person name="Herter B."/>
            <person name="Rosa B.A."/>
            <person name="Cordes M."/>
            <person name="Tomlinson C."/>
            <person name="Wollam A."/>
            <person name="Palsikar V.B."/>
            <person name="Mardis E.R."/>
            <person name="Wilson R.K."/>
        </authorList>
    </citation>
    <scope>NUCLEOTIDE SEQUENCE [LARGE SCALE GENOMIC DNA]</scope>
    <source>
        <strain evidence="4">GED7749B</strain>
    </source>
</reference>
<keyword evidence="3" id="KW-0808">Transferase</keyword>
<dbReference type="PATRIC" id="fig|1398.22.peg.3540"/>
<dbReference type="Gene3D" id="3.90.550.10">
    <property type="entry name" value="Spore Coat Polysaccharide Biosynthesis Protein SpsA, Chain A"/>
    <property type="match status" value="1"/>
</dbReference>
<dbReference type="EMBL" id="LRPN01000182">
    <property type="protein sequence ID" value="KWZ76979.1"/>
    <property type="molecule type" value="Genomic_DNA"/>
</dbReference>
<feature type="transmembrane region" description="Helical" evidence="1">
    <location>
        <begin position="261"/>
        <end position="281"/>
    </location>
</feature>
<dbReference type="GO" id="GO:0016740">
    <property type="term" value="F:transferase activity"/>
    <property type="evidence" value="ECO:0007669"/>
    <property type="project" value="UniProtKB-KW"/>
</dbReference>
<name>A0A133KBS5_HEYCO</name>